<dbReference type="SUPFAM" id="SSF46458">
    <property type="entry name" value="Globin-like"/>
    <property type="match status" value="1"/>
</dbReference>
<dbReference type="Gene3D" id="1.10.490.10">
    <property type="entry name" value="Globins"/>
    <property type="match status" value="1"/>
</dbReference>
<gene>
    <name evidence="6" type="ORF">SAMN05443529_11887</name>
</gene>
<feature type="domain" description="Methyl-accepting transducer" evidence="5">
    <location>
        <begin position="169"/>
        <end position="412"/>
    </location>
</feature>
<dbReference type="SMART" id="SM00283">
    <property type="entry name" value="MA"/>
    <property type="match status" value="1"/>
</dbReference>
<dbReference type="GO" id="GO:0020037">
    <property type="term" value="F:heme binding"/>
    <property type="evidence" value="ECO:0007669"/>
    <property type="project" value="InterPro"/>
</dbReference>
<dbReference type="Proteomes" id="UP000198656">
    <property type="component" value="Unassembled WGS sequence"/>
</dbReference>
<dbReference type="PRINTS" id="PR00260">
    <property type="entry name" value="CHEMTRNSDUCR"/>
</dbReference>
<dbReference type="InterPro" id="IPR004090">
    <property type="entry name" value="Chemotax_Me-accpt_rcpt"/>
</dbReference>
<dbReference type="GO" id="GO:0019825">
    <property type="term" value="F:oxygen binding"/>
    <property type="evidence" value="ECO:0007669"/>
    <property type="project" value="InterPro"/>
</dbReference>
<comment type="similarity">
    <text evidence="2">Belongs to the methyl-accepting chemotaxis (MCP) protein family.</text>
</comment>
<dbReference type="STRING" id="1121419.SAMN05443529_11887"/>
<organism evidence="6 7">
    <name type="scientific">Desulfosporosinus hippei DSM 8344</name>
    <dbReference type="NCBI Taxonomy" id="1121419"/>
    <lineage>
        <taxon>Bacteria</taxon>
        <taxon>Bacillati</taxon>
        <taxon>Bacillota</taxon>
        <taxon>Clostridia</taxon>
        <taxon>Eubacteriales</taxon>
        <taxon>Desulfitobacteriaceae</taxon>
        <taxon>Desulfosporosinus</taxon>
    </lineage>
</organism>
<protein>
    <submittedName>
        <fullName evidence="6">Heam-based aerotactic trancducer</fullName>
    </submittedName>
</protein>
<dbReference type="PANTHER" id="PTHR43531">
    <property type="entry name" value="PROTEIN ICFG"/>
    <property type="match status" value="1"/>
</dbReference>
<dbReference type="GO" id="GO:0005886">
    <property type="term" value="C:plasma membrane"/>
    <property type="evidence" value="ECO:0007669"/>
    <property type="project" value="TreeGrafter"/>
</dbReference>
<keyword evidence="7" id="KW-1185">Reference proteome</keyword>
<dbReference type="InterPro" id="IPR039379">
    <property type="entry name" value="Protoglobin_sensor_dom"/>
</dbReference>
<dbReference type="GO" id="GO:0007165">
    <property type="term" value="P:signal transduction"/>
    <property type="evidence" value="ECO:0007669"/>
    <property type="project" value="UniProtKB-KW"/>
</dbReference>
<dbReference type="InterPro" id="IPR009050">
    <property type="entry name" value="Globin-like_sf"/>
</dbReference>
<dbReference type="PROSITE" id="PS50111">
    <property type="entry name" value="CHEMOTAXIS_TRANSDUC_2"/>
    <property type="match status" value="1"/>
</dbReference>
<dbReference type="EMBL" id="FNCP01000018">
    <property type="protein sequence ID" value="SDH76344.1"/>
    <property type="molecule type" value="Genomic_DNA"/>
</dbReference>
<dbReference type="CDD" id="cd01068">
    <property type="entry name" value="globin_sensor"/>
    <property type="match status" value="1"/>
</dbReference>
<keyword evidence="1" id="KW-0145">Chemotaxis</keyword>
<keyword evidence="3" id="KW-0807">Transducer</keyword>
<dbReference type="AlphaFoldDB" id="A0A1G8F2L2"/>
<sequence>MNKLIQLHQFNLDEAVKLLRIDGEQLALLKEIRSIIEQDSEEIIRNFYAHVTTLPNLKAIIDRFSSVEKLKVTMKKYLFSLFPDKLDEEFLQWRVTIGQVHSRINLPPFYYLSANQAFCDEIIPRIFKHYRKKTDLAIRASLAFQRILSFDQQVVMASYIQSYMTEIDKKAELEKALTEIDSLQRSVSEASQALAATSEETAASAAEMNQATAQISGNASEAAEFSRQVDVLAQEGVRKIQAISDTILRLAGMTAEMQDKMSELDKSSARIASVTDVIKEIASQTNLLALNAAIEAARAGDSGRGFGVVAEEVKKLANHSEQSVKEISALITITKQNTVAVNNSIAQTTEAMQGAASEAGQVVDRFGEIMAAINASIKQVQGIAQQIDALSFTASQIGAASEDVANSATSLAQMGLRD</sequence>
<dbReference type="GO" id="GO:0004888">
    <property type="term" value="F:transmembrane signaling receptor activity"/>
    <property type="evidence" value="ECO:0007669"/>
    <property type="project" value="InterPro"/>
</dbReference>
<name>A0A1G8F2L2_9FIRM</name>
<evidence type="ECO:0000313" key="7">
    <source>
        <dbReference type="Proteomes" id="UP000198656"/>
    </source>
</evidence>
<dbReference type="Pfam" id="PF11563">
    <property type="entry name" value="Protoglobin"/>
    <property type="match status" value="1"/>
</dbReference>
<dbReference type="GO" id="GO:0006935">
    <property type="term" value="P:chemotaxis"/>
    <property type="evidence" value="ECO:0007669"/>
    <property type="project" value="UniProtKB-KW"/>
</dbReference>
<reference evidence="7" key="1">
    <citation type="submission" date="2016-10" db="EMBL/GenBank/DDBJ databases">
        <authorList>
            <person name="Varghese N."/>
            <person name="Submissions S."/>
        </authorList>
    </citation>
    <scope>NUCLEOTIDE SEQUENCE [LARGE SCALE GENOMIC DNA]</scope>
    <source>
        <strain evidence="7">DSM 8344</strain>
    </source>
</reference>
<proteinExistence type="inferred from homology"/>
<evidence type="ECO:0000313" key="6">
    <source>
        <dbReference type="EMBL" id="SDH76344.1"/>
    </source>
</evidence>
<dbReference type="InterPro" id="IPR012292">
    <property type="entry name" value="Globin/Proto"/>
</dbReference>
<evidence type="ECO:0000256" key="2">
    <source>
        <dbReference type="ARBA" id="ARBA00029447"/>
    </source>
</evidence>
<keyword evidence="4" id="KW-0175">Coiled coil</keyword>
<evidence type="ECO:0000256" key="1">
    <source>
        <dbReference type="ARBA" id="ARBA00022500"/>
    </source>
</evidence>
<accession>A0A1G8F2L2</accession>
<dbReference type="InterPro" id="IPR051310">
    <property type="entry name" value="MCP_chemotaxis"/>
</dbReference>
<dbReference type="SUPFAM" id="SSF58104">
    <property type="entry name" value="Methyl-accepting chemotaxis protein (MCP) signaling domain"/>
    <property type="match status" value="1"/>
</dbReference>
<dbReference type="Gene3D" id="1.10.287.950">
    <property type="entry name" value="Methyl-accepting chemotaxis protein"/>
    <property type="match status" value="1"/>
</dbReference>
<evidence type="ECO:0000259" key="5">
    <source>
        <dbReference type="PROSITE" id="PS50111"/>
    </source>
</evidence>
<dbReference type="PANTHER" id="PTHR43531:SF11">
    <property type="entry name" value="METHYL-ACCEPTING CHEMOTAXIS PROTEIN 3"/>
    <property type="match status" value="1"/>
</dbReference>
<dbReference type="Pfam" id="PF00015">
    <property type="entry name" value="MCPsignal"/>
    <property type="match status" value="1"/>
</dbReference>
<feature type="coiled-coil region" evidence="4">
    <location>
        <begin position="173"/>
        <end position="200"/>
    </location>
</feature>
<evidence type="ECO:0000256" key="3">
    <source>
        <dbReference type="PROSITE-ProRule" id="PRU00284"/>
    </source>
</evidence>
<evidence type="ECO:0000256" key="4">
    <source>
        <dbReference type="SAM" id="Coils"/>
    </source>
</evidence>
<dbReference type="InterPro" id="IPR004089">
    <property type="entry name" value="MCPsignal_dom"/>
</dbReference>
<dbReference type="InterPro" id="IPR044398">
    <property type="entry name" value="Globin-sensor_dom"/>
</dbReference>